<evidence type="ECO:0000313" key="3">
    <source>
        <dbReference type="EMBL" id="KKM85818.1"/>
    </source>
</evidence>
<dbReference type="GO" id="GO:0006508">
    <property type="term" value="P:proteolysis"/>
    <property type="evidence" value="ECO:0007669"/>
    <property type="project" value="InterPro"/>
</dbReference>
<dbReference type="InterPro" id="IPR050278">
    <property type="entry name" value="Serine_Prot_S9B/DPPIV"/>
</dbReference>
<organism evidence="3">
    <name type="scientific">marine sediment metagenome</name>
    <dbReference type="NCBI Taxonomy" id="412755"/>
    <lineage>
        <taxon>unclassified sequences</taxon>
        <taxon>metagenomes</taxon>
        <taxon>ecological metagenomes</taxon>
    </lineage>
</organism>
<dbReference type="Gene3D" id="3.40.50.1820">
    <property type="entry name" value="alpha/beta hydrolase"/>
    <property type="match status" value="1"/>
</dbReference>
<dbReference type="GO" id="GO:0008236">
    <property type="term" value="F:serine-type peptidase activity"/>
    <property type="evidence" value="ECO:0007669"/>
    <property type="project" value="InterPro"/>
</dbReference>
<dbReference type="InterPro" id="IPR001375">
    <property type="entry name" value="Peptidase_S9_cat"/>
</dbReference>
<dbReference type="AlphaFoldDB" id="A0A0F9KVP3"/>
<evidence type="ECO:0000259" key="1">
    <source>
        <dbReference type="Pfam" id="PF00326"/>
    </source>
</evidence>
<accession>A0A0F9KVP3</accession>
<gene>
    <name evidence="3" type="ORF">LCGC14_1285200</name>
</gene>
<dbReference type="Pfam" id="PF00326">
    <property type="entry name" value="Peptidase_S9"/>
    <property type="match status" value="1"/>
</dbReference>
<dbReference type="Gene3D" id="2.140.10.30">
    <property type="entry name" value="Dipeptidylpeptidase IV, N-terminal domain"/>
    <property type="match status" value="1"/>
</dbReference>
<comment type="caution">
    <text evidence="3">The sequence shown here is derived from an EMBL/GenBank/DDBJ whole genome shotgun (WGS) entry which is preliminary data.</text>
</comment>
<name>A0A0F9KVP3_9ZZZZ</name>
<proteinExistence type="predicted"/>
<dbReference type="PANTHER" id="PTHR11731">
    <property type="entry name" value="PROTEASE FAMILY S9B,C DIPEPTIDYL-PEPTIDASE IV-RELATED"/>
    <property type="match status" value="1"/>
</dbReference>
<dbReference type="Pfam" id="PF00930">
    <property type="entry name" value="DPPIV_N"/>
    <property type="match status" value="1"/>
</dbReference>
<dbReference type="InterPro" id="IPR002469">
    <property type="entry name" value="Peptidase_S9B_N"/>
</dbReference>
<protein>
    <recommendedName>
        <fullName evidence="4">Peptidase S9 prolyl oligopeptidase catalytic domain-containing protein</fullName>
    </recommendedName>
</protein>
<dbReference type="SUPFAM" id="SSF53474">
    <property type="entry name" value="alpha/beta-Hydrolases"/>
    <property type="match status" value="1"/>
</dbReference>
<dbReference type="InterPro" id="IPR029058">
    <property type="entry name" value="AB_hydrolase_fold"/>
</dbReference>
<dbReference type="SUPFAM" id="SSF82171">
    <property type="entry name" value="DPP6 N-terminal domain-like"/>
    <property type="match status" value="1"/>
</dbReference>
<feature type="domain" description="Dipeptidylpeptidase IV N-terminal" evidence="2">
    <location>
        <begin position="106"/>
        <end position="454"/>
    </location>
</feature>
<sequence>MRKEILISLSFLFCFISHAQTQQNATLTLKDIYKANQYEQNSFGPVRWMKDNKGYSTLETNTEVGGKDIIRYEAKSGARSVVVSASLLVPDGENEPITIADYEWSDENDKLLIFTNTRKVWRYHTRGDYWVLDLKTKKLSQMGKSVPEATLMFAKFSPDATKVAYVSELNIFVEGVKNQEVNQITTDGGDNIINGTFDWVYEEELSCRDGFRWSPDGQHIAYWQSDTKAVGSFYLINNVDSIYSKPIPLPYPKVGTELSAVKVGVVSVAGGETKWFDIPGDPQNNYLARMDFIPNSDEVMVQQLNRRQNSNTIWIGDTKTMSLNNILTETDDAFLDVHDDIRWLENEQYFTWSSERDGWFHLFKVSRDGKTVSPITKGEFDVVNINCIDTKGGYVYYIASPDNFTQRYLYRSPIDGKGEAERITPTAQSGQSSYQISSDAKWGIQVFQNATTPPKYSLVSLPKHKEIRVLEDNQALKKKYETLNLSAKEFVKVDIGDEVLDAWMIKPKEFDASKKYPLLFFVYGEPAGATVQDNWGGGSLWDQYMAQQGYVVMSVDNRGTKTPRGNAWRKSIYGQIGILASEDQSKAATKILKTYDFLDADRVGIWGWSGGGQMTLNCMFRYPEIYTSGLAVSFVSDQRLYDATYQERYMGLLEDNAKGYHDGSPINFAQNLEGNLMIIHGTADDNVHYQSFEMLVNKLIEHNKLFDMMSYPMRTHGINERENTSYHLRETMEKFWKENLPSGAK</sequence>
<dbReference type="PANTHER" id="PTHR11731:SF193">
    <property type="entry name" value="DIPEPTIDYL PEPTIDASE 9"/>
    <property type="match status" value="1"/>
</dbReference>
<dbReference type="GO" id="GO:0008239">
    <property type="term" value="F:dipeptidyl-peptidase activity"/>
    <property type="evidence" value="ECO:0007669"/>
    <property type="project" value="TreeGrafter"/>
</dbReference>
<evidence type="ECO:0000259" key="2">
    <source>
        <dbReference type="Pfam" id="PF00930"/>
    </source>
</evidence>
<feature type="domain" description="Peptidase S9 prolyl oligopeptidase catalytic" evidence="1">
    <location>
        <begin position="543"/>
        <end position="740"/>
    </location>
</feature>
<evidence type="ECO:0008006" key="4">
    <source>
        <dbReference type="Google" id="ProtNLM"/>
    </source>
</evidence>
<reference evidence="3" key="1">
    <citation type="journal article" date="2015" name="Nature">
        <title>Complex archaea that bridge the gap between prokaryotes and eukaryotes.</title>
        <authorList>
            <person name="Spang A."/>
            <person name="Saw J.H."/>
            <person name="Jorgensen S.L."/>
            <person name="Zaremba-Niedzwiedzka K."/>
            <person name="Martijn J."/>
            <person name="Lind A.E."/>
            <person name="van Eijk R."/>
            <person name="Schleper C."/>
            <person name="Guy L."/>
            <person name="Ettema T.J."/>
        </authorList>
    </citation>
    <scope>NUCLEOTIDE SEQUENCE</scope>
</reference>
<dbReference type="EMBL" id="LAZR01007351">
    <property type="protein sequence ID" value="KKM85818.1"/>
    <property type="molecule type" value="Genomic_DNA"/>
</dbReference>